<keyword evidence="4" id="KW-1185">Reference proteome</keyword>
<gene>
    <name evidence="3" type="ORF">C1880_07255</name>
</gene>
<protein>
    <submittedName>
        <fullName evidence="3">AAA family ATPase</fullName>
    </submittedName>
</protein>
<dbReference type="Pfam" id="PF13173">
    <property type="entry name" value="AAA_14"/>
    <property type="match status" value="1"/>
</dbReference>
<feature type="domain" description="AAA" evidence="1">
    <location>
        <begin position="31"/>
        <end position="164"/>
    </location>
</feature>
<dbReference type="PANTHER" id="PTHR33295">
    <property type="entry name" value="ATPASE"/>
    <property type="match status" value="1"/>
</dbReference>
<proteinExistence type="predicted"/>
<evidence type="ECO:0000313" key="4">
    <source>
        <dbReference type="Proteomes" id="UP000253792"/>
    </source>
</evidence>
<dbReference type="InterPro" id="IPR027417">
    <property type="entry name" value="P-loop_NTPase"/>
</dbReference>
<reference evidence="3 4" key="1">
    <citation type="journal article" date="2018" name="Elife">
        <title>Discovery and characterization of a prevalent human gut bacterial enzyme sufficient for the inactivation of a family of plant toxins.</title>
        <authorList>
            <person name="Koppel N."/>
            <person name="Bisanz J.E."/>
            <person name="Pandelia M.E."/>
            <person name="Turnbaugh P.J."/>
            <person name="Balskus E.P."/>
        </authorList>
    </citation>
    <scope>NUCLEOTIDE SEQUENCE [LARGE SCALE GENOMIC DNA]</scope>
    <source>
        <strain evidence="4">anaerobia AP69FAA</strain>
    </source>
</reference>
<evidence type="ECO:0000259" key="1">
    <source>
        <dbReference type="Pfam" id="PF13173"/>
    </source>
</evidence>
<dbReference type="AlphaFoldDB" id="A0A369L577"/>
<dbReference type="SUPFAM" id="SSF52540">
    <property type="entry name" value="P-loop containing nucleoside triphosphate hydrolases"/>
    <property type="match status" value="1"/>
</dbReference>
<dbReference type="OrthoDB" id="9804306at2"/>
<name>A0A369L577_9ACTN</name>
<evidence type="ECO:0000259" key="2">
    <source>
        <dbReference type="Pfam" id="PF13635"/>
    </source>
</evidence>
<organism evidence="3 4">
    <name type="scientific">Senegalimassilia anaerobia</name>
    <dbReference type="NCBI Taxonomy" id="1473216"/>
    <lineage>
        <taxon>Bacteria</taxon>
        <taxon>Bacillati</taxon>
        <taxon>Actinomycetota</taxon>
        <taxon>Coriobacteriia</taxon>
        <taxon>Coriobacteriales</taxon>
        <taxon>Coriobacteriaceae</taxon>
        <taxon>Senegalimassilia</taxon>
    </lineage>
</organism>
<dbReference type="InterPro" id="IPR041682">
    <property type="entry name" value="AAA_14"/>
</dbReference>
<accession>A0A369L577</accession>
<feature type="domain" description="DUF4143" evidence="2">
    <location>
        <begin position="238"/>
        <end position="398"/>
    </location>
</feature>
<sequence>MHPIFRFMRWRLSVLRRKVTKQLVNWKNHSKKALLVTGARQIGKSYAIREFGTAEYACYFEVNLLLDKTAREALVGAENAMDFINRVALLSDRPLVEGKTLIFIDEIQEYPEIVTLMKALTEDERYSFVFSGSMLGTEFKGISSFPVGYIEQLVMRPMDFEEFCWAVGVEQRFLDQVRQCLRERKPVEGYLHDIMMRNYRAYIVAGGMPEVVQKYVDSGYSLAETRAMQTLLVRQYAQDIGKYAGNRAFEVRAIFDQIPVQLEGAAHRFKLSSLRDAARMESFHHDFLWLVNAGVGLQVLQTTEARCPLKRTEQASKFKLYESDTGMLVSRYPQSTARSIYLDMKDPNLGGVYENVVAQELTALGISLWYYQSEQAGEVDFLIEGRNGKVVPVEVKSGKKVRAHAALNHLLDIRDYKIPEAVVVSRNNLSQEGRVTYAPLYMTFCLDELTEESVGDFSFAPALP</sequence>
<dbReference type="Pfam" id="PF13635">
    <property type="entry name" value="DUF4143"/>
    <property type="match status" value="1"/>
</dbReference>
<evidence type="ECO:0000313" key="3">
    <source>
        <dbReference type="EMBL" id="RDB55021.1"/>
    </source>
</evidence>
<dbReference type="Proteomes" id="UP000253792">
    <property type="component" value="Unassembled WGS sequence"/>
</dbReference>
<dbReference type="PANTHER" id="PTHR33295:SF7">
    <property type="entry name" value="ATPASE"/>
    <property type="match status" value="1"/>
</dbReference>
<dbReference type="EMBL" id="PPTP01000006">
    <property type="protein sequence ID" value="RDB55021.1"/>
    <property type="molecule type" value="Genomic_DNA"/>
</dbReference>
<comment type="caution">
    <text evidence="3">The sequence shown here is derived from an EMBL/GenBank/DDBJ whole genome shotgun (WGS) entry which is preliminary data.</text>
</comment>
<dbReference type="InterPro" id="IPR025420">
    <property type="entry name" value="DUF4143"/>
</dbReference>